<dbReference type="AlphaFoldDB" id="A0A8J8B4X8"/>
<organism evidence="1 2">
    <name type="scientific">Methanocalculus chunghsingensis</name>
    <dbReference type="NCBI Taxonomy" id="156457"/>
    <lineage>
        <taxon>Archaea</taxon>
        <taxon>Methanobacteriati</taxon>
        <taxon>Methanobacteriota</taxon>
        <taxon>Stenosarchaea group</taxon>
        <taxon>Methanomicrobia</taxon>
        <taxon>Methanomicrobiales</taxon>
        <taxon>Methanocalculaceae</taxon>
        <taxon>Methanocalculus</taxon>
    </lineage>
</organism>
<dbReference type="Proteomes" id="UP000730161">
    <property type="component" value="Unassembled WGS sequence"/>
</dbReference>
<comment type="caution">
    <text evidence="1">The sequence shown here is derived from an EMBL/GenBank/DDBJ whole genome shotgun (WGS) entry which is preliminary data.</text>
</comment>
<gene>
    <name evidence="1" type="ORF">RJ53_03040</name>
</gene>
<sequence>MNVAEILEVPAVSFVEPSFGYLAGTEALSDLFSLSAVEGSARLLIDTEDEPMALALSADGLTWWATACLYRDLTAAEVDCFDTVGGDLYQVERKIFERALRRSFSEEITTTVLPAFEDLPPDRIGKLESLIHEVFGSTGSGPCIDCCCGSGIGSAILSSMGMEPLAYDNDPALIARGLLSGRLDPEGTLLIDGRSADLFLPQTSRGLGIMLGEIHSFESVLWEEIVSVLFDLCDEVLITVGTERESRLIVEWGDAFDRTIEVFENERDPIYDRWVCVG</sequence>
<proteinExistence type="predicted"/>
<reference evidence="1" key="1">
    <citation type="submission" date="2014-12" db="EMBL/GenBank/DDBJ databases">
        <authorList>
            <person name="Huang H.-H."/>
            <person name="Chen S.-C."/>
            <person name="Lai M.-C."/>
        </authorList>
    </citation>
    <scope>NUCLEOTIDE SEQUENCE</scope>
    <source>
        <strain evidence="1">K1F9705b</strain>
    </source>
</reference>
<keyword evidence="2" id="KW-1185">Reference proteome</keyword>
<name>A0A8J8B4X8_9EURY</name>
<dbReference type="RefSeq" id="WP_211530163.1">
    <property type="nucleotide sequence ID" value="NZ_JWHL01000003.1"/>
</dbReference>
<dbReference type="OrthoDB" id="116032at2157"/>
<accession>A0A8J8B4X8</accession>
<evidence type="ECO:0000313" key="2">
    <source>
        <dbReference type="Proteomes" id="UP000730161"/>
    </source>
</evidence>
<evidence type="ECO:0000313" key="1">
    <source>
        <dbReference type="EMBL" id="MBR1368533.1"/>
    </source>
</evidence>
<dbReference type="EMBL" id="JWHL01000003">
    <property type="protein sequence ID" value="MBR1368533.1"/>
    <property type="molecule type" value="Genomic_DNA"/>
</dbReference>
<protein>
    <submittedName>
        <fullName evidence="1">Uncharacterized protein</fullName>
    </submittedName>
</protein>